<feature type="region of interest" description="Disordered" evidence="1">
    <location>
        <begin position="1"/>
        <end position="31"/>
    </location>
</feature>
<keyword evidence="2" id="KW-0808">Transferase</keyword>
<feature type="non-terminal residue" evidence="2">
    <location>
        <position position="1"/>
    </location>
</feature>
<reference evidence="2" key="1">
    <citation type="journal article" date="2014" name="PLoS ONE">
        <title>Transcriptome-Based Identification of ABC Transporters in the Western Tarnished Plant Bug Lygus hesperus.</title>
        <authorList>
            <person name="Hull J.J."/>
            <person name="Chaney K."/>
            <person name="Geib S.M."/>
            <person name="Fabrick J.A."/>
            <person name="Brent C.S."/>
            <person name="Walsh D."/>
            <person name="Lavine L.C."/>
        </authorList>
    </citation>
    <scope>NUCLEOTIDE SEQUENCE</scope>
</reference>
<organism evidence="2">
    <name type="scientific">Lygus hesperus</name>
    <name type="common">Western plant bug</name>
    <dbReference type="NCBI Taxonomy" id="30085"/>
    <lineage>
        <taxon>Eukaryota</taxon>
        <taxon>Metazoa</taxon>
        <taxon>Ecdysozoa</taxon>
        <taxon>Arthropoda</taxon>
        <taxon>Hexapoda</taxon>
        <taxon>Insecta</taxon>
        <taxon>Pterygota</taxon>
        <taxon>Neoptera</taxon>
        <taxon>Paraneoptera</taxon>
        <taxon>Hemiptera</taxon>
        <taxon>Heteroptera</taxon>
        <taxon>Panheteroptera</taxon>
        <taxon>Cimicomorpha</taxon>
        <taxon>Miridae</taxon>
        <taxon>Mirini</taxon>
        <taxon>Lygus</taxon>
    </lineage>
</organism>
<gene>
    <name evidence="2" type="primary">aglE</name>
    <name evidence="2" type="ORF">CM83_240</name>
</gene>
<dbReference type="AlphaFoldDB" id="A0A0A9VUX9"/>
<evidence type="ECO:0000256" key="1">
    <source>
        <dbReference type="SAM" id="MobiDB-lite"/>
    </source>
</evidence>
<name>A0A0A9VUX9_LYGHE</name>
<feature type="region of interest" description="Disordered" evidence="1">
    <location>
        <begin position="60"/>
        <end position="108"/>
    </location>
</feature>
<reference evidence="2" key="2">
    <citation type="submission" date="2014-07" db="EMBL/GenBank/DDBJ databases">
        <authorList>
            <person name="Hull J."/>
        </authorList>
    </citation>
    <scope>NUCLEOTIDE SEQUENCE</scope>
</reference>
<evidence type="ECO:0000313" key="2">
    <source>
        <dbReference type="EMBL" id="JAF98037.1"/>
    </source>
</evidence>
<feature type="compositionally biased region" description="Basic and acidic residues" evidence="1">
    <location>
        <begin position="92"/>
        <end position="108"/>
    </location>
</feature>
<protein>
    <submittedName>
        <fullName evidence="2">S-layer biosynthesis glycosyltransferase AglE</fullName>
    </submittedName>
</protein>
<feature type="compositionally biased region" description="Acidic residues" evidence="1">
    <location>
        <begin position="67"/>
        <end position="76"/>
    </location>
</feature>
<accession>A0A0A9VUX9</accession>
<feature type="non-terminal residue" evidence="2">
    <location>
        <position position="108"/>
    </location>
</feature>
<dbReference type="EMBL" id="GBHO01045566">
    <property type="protein sequence ID" value="JAF98037.1"/>
    <property type="molecule type" value="Transcribed_RNA"/>
</dbReference>
<sequence>FPETAPFPSASTSNLDPFPESLTLGGSPSQNVRSRDLARALTMTHDVITLGNVQRNILAAEGRREDEENQDAQDVSEEARINQGRGGIVNQDCDRGENQEEEEGLTRE</sequence>
<dbReference type="GO" id="GO:0016740">
    <property type="term" value="F:transferase activity"/>
    <property type="evidence" value="ECO:0007669"/>
    <property type="project" value="UniProtKB-KW"/>
</dbReference>
<proteinExistence type="predicted"/>